<dbReference type="InterPro" id="IPR039739">
    <property type="entry name" value="MAG2/RNF10"/>
</dbReference>
<evidence type="ECO:0000256" key="7">
    <source>
        <dbReference type="SAM" id="Coils"/>
    </source>
</evidence>
<evidence type="ECO:0000313" key="11">
    <source>
        <dbReference type="Proteomes" id="UP000566819"/>
    </source>
</evidence>
<accession>A0A8H4W0Z6</accession>
<reference evidence="10 11" key="1">
    <citation type="submission" date="2020-03" db="EMBL/GenBank/DDBJ databases">
        <title>Draft Genome Sequence of Cudoniella acicularis.</title>
        <authorList>
            <person name="Buettner E."/>
            <person name="Kellner H."/>
        </authorList>
    </citation>
    <scope>NUCLEOTIDE SEQUENCE [LARGE SCALE GENOMIC DNA]</scope>
    <source>
        <strain evidence="10 11">DSM 108380</strain>
    </source>
</reference>
<evidence type="ECO:0000256" key="8">
    <source>
        <dbReference type="SAM" id="MobiDB-lite"/>
    </source>
</evidence>
<dbReference type="SUPFAM" id="SSF57850">
    <property type="entry name" value="RING/U-box"/>
    <property type="match status" value="1"/>
</dbReference>
<dbReference type="GO" id="GO:0008270">
    <property type="term" value="F:zinc ion binding"/>
    <property type="evidence" value="ECO:0007669"/>
    <property type="project" value="UniProtKB-KW"/>
</dbReference>
<feature type="region of interest" description="Disordered" evidence="8">
    <location>
        <begin position="401"/>
        <end position="456"/>
    </location>
</feature>
<proteinExistence type="predicted"/>
<evidence type="ECO:0000256" key="3">
    <source>
        <dbReference type="ARBA" id="ARBA00022723"/>
    </source>
</evidence>
<organism evidence="10 11">
    <name type="scientific">Cudoniella acicularis</name>
    <dbReference type="NCBI Taxonomy" id="354080"/>
    <lineage>
        <taxon>Eukaryota</taxon>
        <taxon>Fungi</taxon>
        <taxon>Dikarya</taxon>
        <taxon>Ascomycota</taxon>
        <taxon>Pezizomycotina</taxon>
        <taxon>Leotiomycetes</taxon>
        <taxon>Helotiales</taxon>
        <taxon>Tricladiaceae</taxon>
        <taxon>Cudoniella</taxon>
    </lineage>
</organism>
<dbReference type="Proteomes" id="UP000566819">
    <property type="component" value="Unassembled WGS sequence"/>
</dbReference>
<keyword evidence="5" id="KW-0862">Zinc</keyword>
<feature type="compositionally biased region" description="Basic and acidic residues" evidence="8">
    <location>
        <begin position="556"/>
        <end position="583"/>
    </location>
</feature>
<keyword evidence="7" id="KW-0175">Coiled coil</keyword>
<dbReference type="Pfam" id="PF00097">
    <property type="entry name" value="zf-C3HC4"/>
    <property type="match status" value="1"/>
</dbReference>
<dbReference type="InterPro" id="IPR001841">
    <property type="entry name" value="Znf_RING"/>
</dbReference>
<dbReference type="EMBL" id="JAAMPI010000916">
    <property type="protein sequence ID" value="KAF4627750.1"/>
    <property type="molecule type" value="Genomic_DNA"/>
</dbReference>
<keyword evidence="3" id="KW-0479">Metal-binding</keyword>
<evidence type="ECO:0000256" key="1">
    <source>
        <dbReference type="ARBA" id="ARBA00004496"/>
    </source>
</evidence>
<dbReference type="InterPro" id="IPR018957">
    <property type="entry name" value="Znf_C3HC4_RING-type"/>
</dbReference>
<feature type="compositionally biased region" description="Low complexity" evidence="8">
    <location>
        <begin position="46"/>
        <end position="57"/>
    </location>
</feature>
<feature type="region of interest" description="Disordered" evidence="8">
    <location>
        <begin position="556"/>
        <end position="645"/>
    </location>
</feature>
<dbReference type="PROSITE" id="PS00518">
    <property type="entry name" value="ZF_RING_1"/>
    <property type="match status" value="1"/>
</dbReference>
<keyword evidence="11" id="KW-1185">Reference proteome</keyword>
<keyword evidence="4 6" id="KW-0863">Zinc-finger</keyword>
<feature type="compositionally biased region" description="Polar residues" evidence="8">
    <location>
        <begin position="436"/>
        <end position="454"/>
    </location>
</feature>
<dbReference type="CDD" id="cd16536">
    <property type="entry name" value="RING-HC_RNF10"/>
    <property type="match status" value="1"/>
</dbReference>
<name>A0A8H4W0Z6_9HELO</name>
<keyword evidence="2" id="KW-0963">Cytoplasm</keyword>
<evidence type="ECO:0000313" key="10">
    <source>
        <dbReference type="EMBL" id="KAF4627750.1"/>
    </source>
</evidence>
<dbReference type="Gene3D" id="3.30.40.10">
    <property type="entry name" value="Zinc/RING finger domain, C3HC4 (zinc finger)"/>
    <property type="match status" value="1"/>
</dbReference>
<feature type="domain" description="RING-type" evidence="9">
    <location>
        <begin position="184"/>
        <end position="234"/>
    </location>
</feature>
<evidence type="ECO:0000256" key="2">
    <source>
        <dbReference type="ARBA" id="ARBA00022490"/>
    </source>
</evidence>
<dbReference type="GO" id="GO:0045944">
    <property type="term" value="P:positive regulation of transcription by RNA polymerase II"/>
    <property type="evidence" value="ECO:0007669"/>
    <property type="project" value="TreeGrafter"/>
</dbReference>
<evidence type="ECO:0000256" key="5">
    <source>
        <dbReference type="ARBA" id="ARBA00022833"/>
    </source>
</evidence>
<comment type="caution">
    <text evidence="10">The sequence shown here is derived from an EMBL/GenBank/DDBJ whole genome shotgun (WGS) entry which is preliminary data.</text>
</comment>
<dbReference type="OrthoDB" id="302966at2759"/>
<feature type="region of interest" description="Disordered" evidence="8">
    <location>
        <begin position="693"/>
        <end position="734"/>
    </location>
</feature>
<evidence type="ECO:0000256" key="4">
    <source>
        <dbReference type="ARBA" id="ARBA00022771"/>
    </source>
</evidence>
<feature type="compositionally biased region" description="Polar residues" evidence="8">
    <location>
        <begin position="725"/>
        <end position="734"/>
    </location>
</feature>
<dbReference type="FunFam" id="3.30.40.10:FF:000512">
    <property type="entry name" value="RING finger domain protein"/>
    <property type="match status" value="1"/>
</dbReference>
<dbReference type="PANTHER" id="PTHR12983:SF9">
    <property type="entry name" value="E3 UBIQUITIN-PROTEIN LIGASE RNF10"/>
    <property type="match status" value="1"/>
</dbReference>
<dbReference type="SMART" id="SM00184">
    <property type="entry name" value="RING"/>
    <property type="match status" value="1"/>
</dbReference>
<feature type="compositionally biased region" description="Polar residues" evidence="8">
    <location>
        <begin position="693"/>
        <end position="704"/>
    </location>
</feature>
<dbReference type="InterPro" id="IPR017907">
    <property type="entry name" value="Znf_RING_CS"/>
</dbReference>
<dbReference type="GO" id="GO:0005737">
    <property type="term" value="C:cytoplasm"/>
    <property type="evidence" value="ECO:0007669"/>
    <property type="project" value="UniProtKB-SubCell"/>
</dbReference>
<gene>
    <name evidence="10" type="ORF">G7Y89_g10404</name>
</gene>
<feature type="coiled-coil region" evidence="7">
    <location>
        <begin position="308"/>
        <end position="335"/>
    </location>
</feature>
<feature type="compositionally biased region" description="Polar residues" evidence="8">
    <location>
        <begin position="612"/>
        <end position="641"/>
    </location>
</feature>
<dbReference type="AlphaFoldDB" id="A0A8H4W0Z6"/>
<dbReference type="PANTHER" id="PTHR12983">
    <property type="entry name" value="RING FINGER 10 FAMILY MEMBER"/>
    <property type="match status" value="1"/>
</dbReference>
<evidence type="ECO:0000256" key="6">
    <source>
        <dbReference type="PROSITE-ProRule" id="PRU00175"/>
    </source>
</evidence>
<dbReference type="PROSITE" id="PS50089">
    <property type="entry name" value="ZF_RING_2"/>
    <property type="match status" value="1"/>
</dbReference>
<sequence length="734" mass="82359">MTSAPPNAPTSGGKAINTSSSHSPLQQQQNQITSPSFESSSRRSSHSIPIHTTSRNNQNHKKQHKNSRKPRLADEDAMAESGAMRNANGRRGQTSITHLMNFTLPSRPQDYRNTIRRGTRRGNIYGIGSGHHSSDKARYIHANYRFIVKPHGDYKQQAVNADQHLDWNDVLQILASSVSQEASCPICLSHPVAPRMAKCGHIFCLPCLIRYMHSTDDTNPIPEKKARWKKCPICWDSVYISETRPVRWYTGQEGPHPKEGEDVVLRLVMRQPGSTLALPRDGADVLGKSEDVPWYFAAEVTDYARIMKGSEEYMKEQYDNEIEELKKQESEDELMFGEEPEWTRKAVNAVKEAKDKIQGIGDPPPTPKQPTEKKPKRQPIQFNTIEEDVPQMYFVQHTSKSGLDLSNDRSGSSNLDLVPPDRLKQGEPWEGKLSEIQEQSLPSSSNTKSAQPRSLNEAHHPDAPYFFYQSLLHYYLAPLDIRILKSAFGNFASFPSTLLPRVERVSTGHIMDDELRKRTKYLSHLPYGCEVGFLECNWTDVVAPDILGQFKTEIEKRRKRNRDKENREEKDRLRAEKAEDDARWANARRRRPSIPSESYSGDDFHPLAPSSLDATNSSPPWPTRQGSSFATLASPSTSPTAPRTVWGTARIAPSSPELCARPPENNADDGWLHSWEQELLAENELIAQVQAASLNGESSQSSKPIATAGNGGGQGKKKKAKKITLMSTTARRAA</sequence>
<feature type="region of interest" description="Disordered" evidence="8">
    <location>
        <begin position="1"/>
        <end position="93"/>
    </location>
</feature>
<feature type="compositionally biased region" description="Basic and acidic residues" evidence="8">
    <location>
        <begin position="419"/>
        <end position="435"/>
    </location>
</feature>
<comment type="subcellular location">
    <subcellularLocation>
        <location evidence="1">Cytoplasm</location>
    </subcellularLocation>
</comment>
<dbReference type="GO" id="GO:0000976">
    <property type="term" value="F:transcription cis-regulatory region binding"/>
    <property type="evidence" value="ECO:0007669"/>
    <property type="project" value="TreeGrafter"/>
</dbReference>
<evidence type="ECO:0000259" key="9">
    <source>
        <dbReference type="PROSITE" id="PS50089"/>
    </source>
</evidence>
<feature type="compositionally biased region" description="Polar residues" evidence="8">
    <location>
        <begin position="16"/>
        <end position="33"/>
    </location>
</feature>
<dbReference type="InterPro" id="IPR013083">
    <property type="entry name" value="Znf_RING/FYVE/PHD"/>
</dbReference>
<feature type="compositionally biased region" description="Basic residues" evidence="8">
    <location>
        <begin position="58"/>
        <end position="70"/>
    </location>
</feature>
<feature type="region of interest" description="Disordered" evidence="8">
    <location>
        <begin position="353"/>
        <end position="377"/>
    </location>
</feature>
<protein>
    <recommendedName>
        <fullName evidence="9">RING-type domain-containing protein</fullName>
    </recommendedName>
</protein>